<feature type="non-terminal residue" evidence="9">
    <location>
        <position position="310"/>
    </location>
</feature>
<evidence type="ECO:0000256" key="7">
    <source>
        <dbReference type="SAM" id="Phobius"/>
    </source>
</evidence>
<evidence type="ECO:0000256" key="2">
    <source>
        <dbReference type="ARBA" id="ARBA00022448"/>
    </source>
</evidence>
<dbReference type="PANTHER" id="PTHR43386:SF1">
    <property type="entry name" value="D,D-DIPEPTIDE TRANSPORT SYSTEM PERMEASE PROTEIN DDPC-RELATED"/>
    <property type="match status" value="1"/>
</dbReference>
<dbReference type="Pfam" id="PF00528">
    <property type="entry name" value="BPD_transp_1"/>
    <property type="match status" value="1"/>
</dbReference>
<organism evidence="9">
    <name type="scientific">marine metagenome</name>
    <dbReference type="NCBI Taxonomy" id="408172"/>
    <lineage>
        <taxon>unclassified sequences</taxon>
        <taxon>metagenomes</taxon>
        <taxon>ecological metagenomes</taxon>
    </lineage>
</organism>
<dbReference type="InterPro" id="IPR000515">
    <property type="entry name" value="MetI-like"/>
</dbReference>
<dbReference type="GO" id="GO:0005886">
    <property type="term" value="C:plasma membrane"/>
    <property type="evidence" value="ECO:0007669"/>
    <property type="project" value="UniProtKB-SubCell"/>
</dbReference>
<reference evidence="9" key="1">
    <citation type="submission" date="2018-05" db="EMBL/GenBank/DDBJ databases">
        <authorList>
            <person name="Lanie J.A."/>
            <person name="Ng W.-L."/>
            <person name="Kazmierczak K.M."/>
            <person name="Andrzejewski T.M."/>
            <person name="Davidsen T.M."/>
            <person name="Wayne K.J."/>
            <person name="Tettelin H."/>
            <person name="Glass J.I."/>
            <person name="Rusch D."/>
            <person name="Podicherti R."/>
            <person name="Tsui H.-C.T."/>
            <person name="Winkler M.E."/>
        </authorList>
    </citation>
    <scope>NUCLEOTIDE SEQUENCE</scope>
</reference>
<evidence type="ECO:0000259" key="8">
    <source>
        <dbReference type="PROSITE" id="PS50928"/>
    </source>
</evidence>
<evidence type="ECO:0000256" key="5">
    <source>
        <dbReference type="ARBA" id="ARBA00022989"/>
    </source>
</evidence>
<feature type="transmembrane region" description="Helical" evidence="7">
    <location>
        <begin position="253"/>
        <end position="270"/>
    </location>
</feature>
<keyword evidence="6 7" id="KW-0472">Membrane</keyword>
<sequence length="310" mass="34926">MGFFSKSNPTATDQSVKEAYFTASQAQLVRARFKSNRAAVIAGWVLTMMILVGFFSEFLSPYAPTMAGRDKQYENGPPQIPKFWDENGVSLQPFIYGTSRERSIKTNFRWVITIDREDRRYLRFFVKDWQYSYIDLKWNLPGEVFDIDFTALTFNTHLFGVDKGGIHLFGTDASGKDIFARTLRAIFTSLKCGALGVFIAFVLALVIGGISGFYGGWIDSTLQMITDAIRTVPPLPLFMALAAFLPQEWSAEAVFFIISSILGLIGWPTLARRIRTHLLSERSQEYVLAAELCGASPSHIIRRHLLPSFT</sequence>
<keyword evidence="3" id="KW-1003">Cell membrane</keyword>
<dbReference type="PROSITE" id="PS50928">
    <property type="entry name" value="ABC_TM1"/>
    <property type="match status" value="1"/>
</dbReference>
<dbReference type="CDD" id="cd06261">
    <property type="entry name" value="TM_PBP2"/>
    <property type="match status" value="1"/>
</dbReference>
<evidence type="ECO:0000256" key="3">
    <source>
        <dbReference type="ARBA" id="ARBA00022475"/>
    </source>
</evidence>
<evidence type="ECO:0000256" key="4">
    <source>
        <dbReference type="ARBA" id="ARBA00022692"/>
    </source>
</evidence>
<dbReference type="PANTHER" id="PTHR43386">
    <property type="entry name" value="OLIGOPEPTIDE TRANSPORT SYSTEM PERMEASE PROTEIN APPC"/>
    <property type="match status" value="1"/>
</dbReference>
<accession>A0A382DFY9</accession>
<evidence type="ECO:0000313" key="9">
    <source>
        <dbReference type="EMBL" id="SVB36972.1"/>
    </source>
</evidence>
<dbReference type="Gene3D" id="1.10.3720.10">
    <property type="entry name" value="MetI-like"/>
    <property type="match status" value="1"/>
</dbReference>
<protein>
    <recommendedName>
        <fullName evidence="8">ABC transmembrane type-1 domain-containing protein</fullName>
    </recommendedName>
</protein>
<feature type="domain" description="ABC transmembrane type-1" evidence="8">
    <location>
        <begin position="186"/>
        <end position="310"/>
    </location>
</feature>
<comment type="subcellular location">
    <subcellularLocation>
        <location evidence="1">Cell membrane</location>
        <topology evidence="1">Multi-pass membrane protein</topology>
    </subcellularLocation>
</comment>
<keyword evidence="4 7" id="KW-0812">Transmembrane</keyword>
<dbReference type="Pfam" id="PF12911">
    <property type="entry name" value="OppC_N"/>
    <property type="match status" value="1"/>
</dbReference>
<gene>
    <name evidence="9" type="ORF">METZ01_LOCUS189826</name>
</gene>
<dbReference type="InterPro" id="IPR035906">
    <property type="entry name" value="MetI-like_sf"/>
</dbReference>
<keyword evidence="5 7" id="KW-1133">Transmembrane helix</keyword>
<proteinExistence type="predicted"/>
<dbReference type="EMBL" id="UINC01039057">
    <property type="protein sequence ID" value="SVB36972.1"/>
    <property type="molecule type" value="Genomic_DNA"/>
</dbReference>
<evidence type="ECO:0000256" key="1">
    <source>
        <dbReference type="ARBA" id="ARBA00004651"/>
    </source>
</evidence>
<dbReference type="InterPro" id="IPR025966">
    <property type="entry name" value="OppC_N"/>
</dbReference>
<dbReference type="AlphaFoldDB" id="A0A382DFY9"/>
<name>A0A382DFY9_9ZZZZ</name>
<evidence type="ECO:0000256" key="6">
    <source>
        <dbReference type="ARBA" id="ARBA00023136"/>
    </source>
</evidence>
<dbReference type="SUPFAM" id="SSF161098">
    <property type="entry name" value="MetI-like"/>
    <property type="match status" value="1"/>
</dbReference>
<dbReference type="GO" id="GO:0055085">
    <property type="term" value="P:transmembrane transport"/>
    <property type="evidence" value="ECO:0007669"/>
    <property type="project" value="InterPro"/>
</dbReference>
<dbReference type="InterPro" id="IPR050366">
    <property type="entry name" value="BP-dependent_transpt_permease"/>
</dbReference>
<keyword evidence="2" id="KW-0813">Transport</keyword>
<feature type="transmembrane region" description="Helical" evidence="7">
    <location>
        <begin position="193"/>
        <end position="216"/>
    </location>
</feature>
<feature type="transmembrane region" description="Helical" evidence="7">
    <location>
        <begin position="38"/>
        <end position="56"/>
    </location>
</feature>